<reference evidence="2" key="3">
    <citation type="submission" date="2020-12" db="UniProtKB">
        <authorList>
            <consortium name="EnsemblPlants"/>
        </authorList>
    </citation>
    <scope>IDENTIFICATION</scope>
</reference>
<evidence type="ECO:0000313" key="1">
    <source>
        <dbReference type="EMBL" id="PNR26934.1"/>
    </source>
</evidence>
<dbReference type="EMBL" id="ABEU02000026">
    <property type="protein sequence ID" value="PNR26934.1"/>
    <property type="molecule type" value="Genomic_DNA"/>
</dbReference>
<sequence length="54" mass="6047">MCPSPPCQCLLRPFPLVEQFPINACGDHSASPPVSLCKGLYMLEIEREKKSKEK</sequence>
<evidence type="ECO:0000313" key="3">
    <source>
        <dbReference type="Proteomes" id="UP000006727"/>
    </source>
</evidence>
<reference evidence="1 3" key="1">
    <citation type="journal article" date="2008" name="Science">
        <title>The Physcomitrella genome reveals evolutionary insights into the conquest of land by plants.</title>
        <authorList>
            <person name="Rensing S."/>
            <person name="Lang D."/>
            <person name="Zimmer A."/>
            <person name="Terry A."/>
            <person name="Salamov A."/>
            <person name="Shapiro H."/>
            <person name="Nishiyama T."/>
            <person name="Perroud P.-F."/>
            <person name="Lindquist E."/>
            <person name="Kamisugi Y."/>
            <person name="Tanahashi T."/>
            <person name="Sakakibara K."/>
            <person name="Fujita T."/>
            <person name="Oishi K."/>
            <person name="Shin-I T."/>
            <person name="Kuroki Y."/>
            <person name="Toyoda A."/>
            <person name="Suzuki Y."/>
            <person name="Hashimoto A."/>
            <person name="Yamaguchi K."/>
            <person name="Sugano A."/>
            <person name="Kohara Y."/>
            <person name="Fujiyama A."/>
            <person name="Anterola A."/>
            <person name="Aoki S."/>
            <person name="Ashton N."/>
            <person name="Barbazuk W.B."/>
            <person name="Barker E."/>
            <person name="Bennetzen J."/>
            <person name="Bezanilla M."/>
            <person name="Blankenship R."/>
            <person name="Cho S.H."/>
            <person name="Dutcher S."/>
            <person name="Estelle M."/>
            <person name="Fawcett J.A."/>
            <person name="Gundlach H."/>
            <person name="Hanada K."/>
            <person name="Heyl A."/>
            <person name="Hicks K.A."/>
            <person name="Hugh J."/>
            <person name="Lohr M."/>
            <person name="Mayer K."/>
            <person name="Melkozernov A."/>
            <person name="Murata T."/>
            <person name="Nelson D."/>
            <person name="Pils B."/>
            <person name="Prigge M."/>
            <person name="Reiss B."/>
            <person name="Renner T."/>
            <person name="Rombauts S."/>
            <person name="Rushton P."/>
            <person name="Sanderfoot A."/>
            <person name="Schween G."/>
            <person name="Shiu S.-H."/>
            <person name="Stueber K."/>
            <person name="Theodoulou F.L."/>
            <person name="Tu H."/>
            <person name="Van de Peer Y."/>
            <person name="Verrier P.J."/>
            <person name="Waters E."/>
            <person name="Wood A."/>
            <person name="Yang L."/>
            <person name="Cove D."/>
            <person name="Cuming A."/>
            <person name="Hasebe M."/>
            <person name="Lucas S."/>
            <person name="Mishler D.B."/>
            <person name="Reski R."/>
            <person name="Grigoriev I."/>
            <person name="Quatrano R.S."/>
            <person name="Boore J.L."/>
        </authorList>
    </citation>
    <scope>NUCLEOTIDE SEQUENCE [LARGE SCALE GENOMIC DNA]</scope>
    <source>
        <strain evidence="2 3">cv. Gransden 2004</strain>
    </source>
</reference>
<dbReference type="InParanoid" id="A0A2K1ICD4"/>
<protein>
    <submittedName>
        <fullName evidence="1 2">Uncharacterized protein</fullName>
    </submittedName>
</protein>
<dbReference type="EnsemblPlants" id="Pp3c26_8760V3.1">
    <property type="protein sequence ID" value="Pp3c26_8760V3.1"/>
    <property type="gene ID" value="Pp3c26_8760"/>
</dbReference>
<gene>
    <name evidence="1" type="ORF">PHYPA_030415</name>
</gene>
<name>A0A2K1ICD4_PHYPA</name>
<dbReference type="AlphaFoldDB" id="A0A2K1ICD4"/>
<accession>A0A2K1ICD4</accession>
<evidence type="ECO:0000313" key="2">
    <source>
        <dbReference type="EnsemblPlants" id="Pp3c26_8760V3.1"/>
    </source>
</evidence>
<proteinExistence type="predicted"/>
<dbReference type="Gramene" id="Pp3c26_8760V3.1">
    <property type="protein sequence ID" value="Pp3c26_8760V3.1"/>
    <property type="gene ID" value="Pp3c26_8760"/>
</dbReference>
<organism evidence="1">
    <name type="scientific">Physcomitrium patens</name>
    <name type="common">Spreading-leaved earth moss</name>
    <name type="synonym">Physcomitrella patens</name>
    <dbReference type="NCBI Taxonomy" id="3218"/>
    <lineage>
        <taxon>Eukaryota</taxon>
        <taxon>Viridiplantae</taxon>
        <taxon>Streptophyta</taxon>
        <taxon>Embryophyta</taxon>
        <taxon>Bryophyta</taxon>
        <taxon>Bryophytina</taxon>
        <taxon>Bryopsida</taxon>
        <taxon>Funariidae</taxon>
        <taxon>Funariales</taxon>
        <taxon>Funariaceae</taxon>
        <taxon>Physcomitrium</taxon>
    </lineage>
</organism>
<dbReference type="Proteomes" id="UP000006727">
    <property type="component" value="Chromosome 26"/>
</dbReference>
<reference evidence="1 3" key="2">
    <citation type="journal article" date="2018" name="Plant J.">
        <title>The Physcomitrella patens chromosome-scale assembly reveals moss genome structure and evolution.</title>
        <authorList>
            <person name="Lang D."/>
            <person name="Ullrich K.K."/>
            <person name="Murat F."/>
            <person name="Fuchs J."/>
            <person name="Jenkins J."/>
            <person name="Haas F.B."/>
            <person name="Piednoel M."/>
            <person name="Gundlach H."/>
            <person name="Van Bel M."/>
            <person name="Meyberg R."/>
            <person name="Vives C."/>
            <person name="Morata J."/>
            <person name="Symeonidi A."/>
            <person name="Hiss M."/>
            <person name="Muchero W."/>
            <person name="Kamisugi Y."/>
            <person name="Saleh O."/>
            <person name="Blanc G."/>
            <person name="Decker E.L."/>
            <person name="van Gessel N."/>
            <person name="Grimwood J."/>
            <person name="Hayes R.D."/>
            <person name="Graham S.W."/>
            <person name="Gunter L.E."/>
            <person name="McDaniel S.F."/>
            <person name="Hoernstein S.N.W."/>
            <person name="Larsson A."/>
            <person name="Li F.W."/>
            <person name="Perroud P.F."/>
            <person name="Phillips J."/>
            <person name="Ranjan P."/>
            <person name="Rokshar D.S."/>
            <person name="Rothfels C.J."/>
            <person name="Schneider L."/>
            <person name="Shu S."/>
            <person name="Stevenson D.W."/>
            <person name="Thummler F."/>
            <person name="Tillich M."/>
            <person name="Villarreal Aguilar J.C."/>
            <person name="Widiez T."/>
            <person name="Wong G.K."/>
            <person name="Wymore A."/>
            <person name="Zhang Y."/>
            <person name="Zimmer A.D."/>
            <person name="Quatrano R.S."/>
            <person name="Mayer K.F.X."/>
            <person name="Goodstein D."/>
            <person name="Casacuberta J.M."/>
            <person name="Vandepoele K."/>
            <person name="Reski R."/>
            <person name="Cuming A.C."/>
            <person name="Tuskan G.A."/>
            <person name="Maumus F."/>
            <person name="Salse J."/>
            <person name="Schmutz J."/>
            <person name="Rensing S.A."/>
        </authorList>
    </citation>
    <scope>NUCLEOTIDE SEQUENCE [LARGE SCALE GENOMIC DNA]</scope>
    <source>
        <strain evidence="2 3">cv. Gransden 2004</strain>
    </source>
</reference>
<keyword evidence="3" id="KW-1185">Reference proteome</keyword>